<proteinExistence type="predicted"/>
<comment type="caution">
    <text evidence="1">The sequence shown here is derived from an EMBL/GenBank/DDBJ whole genome shotgun (WGS) entry which is preliminary data.</text>
</comment>
<dbReference type="EMBL" id="BGZK01002149">
    <property type="protein sequence ID" value="GBP91179.1"/>
    <property type="molecule type" value="Genomic_DNA"/>
</dbReference>
<keyword evidence="2" id="KW-1185">Reference proteome</keyword>
<dbReference type="AlphaFoldDB" id="A0A4C1ZVW3"/>
<evidence type="ECO:0000313" key="1">
    <source>
        <dbReference type="EMBL" id="GBP91179.1"/>
    </source>
</evidence>
<reference evidence="1 2" key="1">
    <citation type="journal article" date="2019" name="Commun. Biol.">
        <title>The bagworm genome reveals a unique fibroin gene that provides high tensile strength.</title>
        <authorList>
            <person name="Kono N."/>
            <person name="Nakamura H."/>
            <person name="Ohtoshi R."/>
            <person name="Tomita M."/>
            <person name="Numata K."/>
            <person name="Arakawa K."/>
        </authorList>
    </citation>
    <scope>NUCLEOTIDE SEQUENCE [LARGE SCALE GENOMIC DNA]</scope>
</reference>
<name>A0A4C1ZVW3_EUMVA</name>
<accession>A0A4C1ZVW3</accession>
<dbReference type="Proteomes" id="UP000299102">
    <property type="component" value="Unassembled WGS sequence"/>
</dbReference>
<gene>
    <name evidence="1" type="ORF">EVAR_100144_1</name>
</gene>
<sequence length="85" mass="9432">MVFALRFAITQTVSSSLFKYFTCDGSGKDLFSVNTTSVNFDAKVLGEKYTLAMRNTKGRYDLVFFDVSSSSPRDGAPEVGVKKRE</sequence>
<protein>
    <submittedName>
        <fullName evidence="1">Uncharacterized protein</fullName>
    </submittedName>
</protein>
<organism evidence="1 2">
    <name type="scientific">Eumeta variegata</name>
    <name type="common">Bagworm moth</name>
    <name type="synonym">Eumeta japonica</name>
    <dbReference type="NCBI Taxonomy" id="151549"/>
    <lineage>
        <taxon>Eukaryota</taxon>
        <taxon>Metazoa</taxon>
        <taxon>Ecdysozoa</taxon>
        <taxon>Arthropoda</taxon>
        <taxon>Hexapoda</taxon>
        <taxon>Insecta</taxon>
        <taxon>Pterygota</taxon>
        <taxon>Neoptera</taxon>
        <taxon>Endopterygota</taxon>
        <taxon>Lepidoptera</taxon>
        <taxon>Glossata</taxon>
        <taxon>Ditrysia</taxon>
        <taxon>Tineoidea</taxon>
        <taxon>Psychidae</taxon>
        <taxon>Oiketicinae</taxon>
        <taxon>Eumeta</taxon>
    </lineage>
</organism>
<evidence type="ECO:0000313" key="2">
    <source>
        <dbReference type="Proteomes" id="UP000299102"/>
    </source>
</evidence>